<proteinExistence type="predicted"/>
<feature type="transmembrane region" description="Helical" evidence="1">
    <location>
        <begin position="62"/>
        <end position="80"/>
    </location>
</feature>
<evidence type="ECO:0000256" key="1">
    <source>
        <dbReference type="SAM" id="Phobius"/>
    </source>
</evidence>
<dbReference type="InterPro" id="IPR036596">
    <property type="entry name" value="Cyt-C_aa3_sf"/>
</dbReference>
<dbReference type="InterPro" id="IPR012422">
    <property type="entry name" value="Cyt_c_oxidase_su4_bac-aa3"/>
</dbReference>
<evidence type="ECO:0000313" key="3">
    <source>
        <dbReference type="EMBL" id="QYO76087.1"/>
    </source>
</evidence>
<dbReference type="SUPFAM" id="SSF81469">
    <property type="entry name" value="Bacterial aa3 type cytochrome c oxidase subunit IV"/>
    <property type="match status" value="1"/>
</dbReference>
<dbReference type="Proteomes" id="UP000825799">
    <property type="component" value="Chromosome"/>
</dbReference>
<reference evidence="3 4" key="1">
    <citation type="submission" date="2021-08" db="EMBL/GenBank/DDBJ databases">
        <title>Devosia salina sp. nov., isolated from the South China Sea sediment.</title>
        <authorList>
            <person name="Zhou Z."/>
        </authorList>
    </citation>
    <scope>NUCLEOTIDE SEQUENCE [LARGE SCALE GENOMIC DNA]</scope>
    <source>
        <strain evidence="3 4">SCS-3</strain>
    </source>
</reference>
<keyword evidence="1" id="KW-0812">Transmembrane</keyword>
<evidence type="ECO:0000259" key="2">
    <source>
        <dbReference type="Pfam" id="PF07835"/>
    </source>
</evidence>
<dbReference type="RefSeq" id="WP_220304579.1">
    <property type="nucleotide sequence ID" value="NZ_CP080590.1"/>
</dbReference>
<name>A0ABX8WH96_9HYPH</name>
<protein>
    <submittedName>
        <fullName evidence="3">Aa3-type cytochrome c oxidase subunit IV</fullName>
    </submittedName>
</protein>
<dbReference type="EMBL" id="CP080590">
    <property type="protein sequence ID" value="QYO76087.1"/>
    <property type="molecule type" value="Genomic_DNA"/>
</dbReference>
<dbReference type="Pfam" id="PF07835">
    <property type="entry name" value="COX4_pro_2"/>
    <property type="match status" value="1"/>
</dbReference>
<keyword evidence="4" id="KW-1185">Reference proteome</keyword>
<organism evidence="3 4">
    <name type="scientific">Devosia salina</name>
    <dbReference type="NCBI Taxonomy" id="2860336"/>
    <lineage>
        <taxon>Bacteria</taxon>
        <taxon>Pseudomonadati</taxon>
        <taxon>Pseudomonadota</taxon>
        <taxon>Alphaproteobacteria</taxon>
        <taxon>Hyphomicrobiales</taxon>
        <taxon>Devosiaceae</taxon>
        <taxon>Devosia</taxon>
    </lineage>
</organism>
<accession>A0ABX8WH96</accession>
<keyword evidence="1" id="KW-1133">Transmembrane helix</keyword>
<gene>
    <name evidence="3" type="ORF">K1X15_15905</name>
</gene>
<dbReference type="Gene3D" id="1.20.5.160">
    <property type="entry name" value="Bacterial aa3 type cytochrome c oxidase subunit IV"/>
    <property type="match status" value="1"/>
</dbReference>
<keyword evidence="1" id="KW-0472">Membrane</keyword>
<feature type="transmembrane region" description="Helical" evidence="1">
    <location>
        <begin position="37"/>
        <end position="56"/>
    </location>
</feature>
<evidence type="ECO:0000313" key="4">
    <source>
        <dbReference type="Proteomes" id="UP000825799"/>
    </source>
</evidence>
<sequence>MSEQQKSPDPLIPPGPVEAPGMDYPAHVRTYNGFMNLLKWFVIHIAILLAGLYFVVLAGDPYAGGVLILAAIGALVYGLLNNPGIRQDARAATTGGKIAE</sequence>
<feature type="domain" description="Cytochrome c oxidase subunit IV bacterial aa3 type" evidence="2">
    <location>
        <begin position="19"/>
        <end position="54"/>
    </location>
</feature>